<keyword evidence="2" id="KW-1185">Reference proteome</keyword>
<evidence type="ECO:0000313" key="1">
    <source>
        <dbReference type="EMBL" id="TID14143.1"/>
    </source>
</evidence>
<sequence>MDVFTNLISSLPPKLADTVKNNVLISLFSKGELLLHLMEHEEDGKHFQLHDLLLRTGEIPELTIDDGRDRSYSLIHLNQGHRNPLLRLLKKRIISIKVLTMSHIFENFEYLVELSEYVVFDNPHGCNFENMSKCVEYHKYIDEVKINARMWHEFDYFNKYPNQKKVIHIEMEKKFTYEEIIRIFEKSKKANNEFKFLIETFIVYSYGAFDFRELSILNRVKQYLKQQKGFNYSLQTKLIIYLGKEPFSFDLLNGHIDTKEITDLGINPISAKGTYKTPDARRFKNVERIDYFLDNNDFDFSEFKKLRYISTHELEDFTKINKTLPKSLKELVLRIRGDINKVPIKIPPSVETLIIESNTEKDFTMRCFDLTKSQVNDIVLFKSFEGKFQNQDSNALFGQLFGFLQPTERIKRFDYLPKSVKYFTIDTGIAKTTKSYEIEPTLLVNFFGVYTNIVVESEIGLLRPDLHNYRLSTGRCTNNISG</sequence>
<dbReference type="Proteomes" id="UP000307173">
    <property type="component" value="Unassembled WGS sequence"/>
</dbReference>
<reference evidence="1 2" key="1">
    <citation type="journal article" date="2019" name="Front. Genet.">
        <title>Whole-Genome Sequencing of the Opportunistic Yeast Pathogen Candida inconspicua Uncovers Its Hybrid Origin.</title>
        <authorList>
            <person name="Mixao V."/>
            <person name="Hansen A.P."/>
            <person name="Saus E."/>
            <person name="Boekhout T."/>
            <person name="Lass-Florl C."/>
            <person name="Gabaldon T."/>
        </authorList>
    </citation>
    <scope>NUCLEOTIDE SEQUENCE [LARGE SCALE GENOMIC DNA]</scope>
    <source>
        <strain evidence="1 2">CBS 180</strain>
    </source>
</reference>
<gene>
    <name evidence="1" type="ORF">CANINC_004789</name>
</gene>
<accession>A0A4T0WV35</accession>
<proteinExistence type="predicted"/>
<organism evidence="1 2">
    <name type="scientific">Pichia inconspicua</name>
    <dbReference type="NCBI Taxonomy" id="52247"/>
    <lineage>
        <taxon>Eukaryota</taxon>
        <taxon>Fungi</taxon>
        <taxon>Dikarya</taxon>
        <taxon>Ascomycota</taxon>
        <taxon>Saccharomycotina</taxon>
        <taxon>Pichiomycetes</taxon>
        <taxon>Pichiales</taxon>
        <taxon>Pichiaceae</taxon>
        <taxon>Pichia</taxon>
    </lineage>
</organism>
<dbReference type="EMBL" id="SELW01000665">
    <property type="protein sequence ID" value="TID14143.1"/>
    <property type="molecule type" value="Genomic_DNA"/>
</dbReference>
<evidence type="ECO:0000313" key="2">
    <source>
        <dbReference type="Proteomes" id="UP000307173"/>
    </source>
</evidence>
<dbReference type="AlphaFoldDB" id="A0A4T0WV35"/>
<protein>
    <submittedName>
        <fullName evidence="1">Uncharacterized protein</fullName>
    </submittedName>
</protein>
<comment type="caution">
    <text evidence="1">The sequence shown here is derived from an EMBL/GenBank/DDBJ whole genome shotgun (WGS) entry which is preliminary data.</text>
</comment>
<name>A0A4T0WV35_9ASCO</name>